<dbReference type="Proteomes" id="UP000784128">
    <property type="component" value="Unassembled WGS sequence"/>
</dbReference>
<name>A0ABS5UA30_9BACT</name>
<organism evidence="3 4">
    <name type="scientific">Pelotalea chapellei</name>
    <dbReference type="NCBI Taxonomy" id="44671"/>
    <lineage>
        <taxon>Bacteria</taxon>
        <taxon>Pseudomonadati</taxon>
        <taxon>Thermodesulfobacteriota</taxon>
        <taxon>Desulfuromonadia</taxon>
        <taxon>Geobacterales</taxon>
        <taxon>Geobacteraceae</taxon>
        <taxon>Pelotalea</taxon>
    </lineage>
</organism>
<dbReference type="InterPro" id="IPR001296">
    <property type="entry name" value="Glyco_trans_1"/>
</dbReference>
<dbReference type="EMBL" id="JAHDYS010000010">
    <property type="protein sequence ID" value="MBT1072529.1"/>
    <property type="molecule type" value="Genomic_DNA"/>
</dbReference>
<evidence type="ECO:0000313" key="3">
    <source>
        <dbReference type="EMBL" id="MBT1072529.1"/>
    </source>
</evidence>
<comment type="caution">
    <text evidence="3">The sequence shown here is derived from an EMBL/GenBank/DDBJ whole genome shotgun (WGS) entry which is preliminary data.</text>
</comment>
<keyword evidence="4" id="KW-1185">Reference proteome</keyword>
<dbReference type="Pfam" id="PF13439">
    <property type="entry name" value="Glyco_transf_4"/>
    <property type="match status" value="1"/>
</dbReference>
<reference evidence="3 4" key="1">
    <citation type="submission" date="2021-05" db="EMBL/GenBank/DDBJ databases">
        <title>The draft genome of Geobacter chapellei DSM 13688.</title>
        <authorList>
            <person name="Xu Z."/>
            <person name="Masuda Y."/>
            <person name="Itoh H."/>
            <person name="Senoo K."/>
        </authorList>
    </citation>
    <scope>NUCLEOTIDE SEQUENCE [LARGE SCALE GENOMIC DNA]</scope>
    <source>
        <strain evidence="3 4">DSM 13688</strain>
    </source>
</reference>
<dbReference type="Gene3D" id="3.40.50.2000">
    <property type="entry name" value="Glycogen Phosphorylase B"/>
    <property type="match status" value="2"/>
</dbReference>
<feature type="domain" description="Glycosyltransferase subfamily 4-like N-terminal" evidence="2">
    <location>
        <begin position="19"/>
        <end position="164"/>
    </location>
</feature>
<evidence type="ECO:0000259" key="2">
    <source>
        <dbReference type="Pfam" id="PF13439"/>
    </source>
</evidence>
<dbReference type="RefSeq" id="WP_214299612.1">
    <property type="nucleotide sequence ID" value="NZ_JAHDYS010000010.1"/>
</dbReference>
<dbReference type="SUPFAM" id="SSF53756">
    <property type="entry name" value="UDP-Glycosyltransferase/glycogen phosphorylase"/>
    <property type="match status" value="1"/>
</dbReference>
<dbReference type="Pfam" id="PF00534">
    <property type="entry name" value="Glycos_transf_1"/>
    <property type="match status" value="1"/>
</dbReference>
<dbReference type="PANTHER" id="PTHR12526:SF630">
    <property type="entry name" value="GLYCOSYLTRANSFERASE"/>
    <property type="match status" value="1"/>
</dbReference>
<protein>
    <submittedName>
        <fullName evidence="3">Glycosyltransferase family 4 protein</fullName>
    </submittedName>
</protein>
<evidence type="ECO:0000313" key="4">
    <source>
        <dbReference type="Proteomes" id="UP000784128"/>
    </source>
</evidence>
<evidence type="ECO:0000259" key="1">
    <source>
        <dbReference type="Pfam" id="PF00534"/>
    </source>
</evidence>
<accession>A0ABS5UA30</accession>
<feature type="domain" description="Glycosyl transferase family 1" evidence="1">
    <location>
        <begin position="174"/>
        <end position="334"/>
    </location>
</feature>
<proteinExistence type="predicted"/>
<dbReference type="CDD" id="cd03801">
    <property type="entry name" value="GT4_PimA-like"/>
    <property type="match status" value="1"/>
</dbReference>
<dbReference type="PANTHER" id="PTHR12526">
    <property type="entry name" value="GLYCOSYLTRANSFERASE"/>
    <property type="match status" value="1"/>
</dbReference>
<dbReference type="InterPro" id="IPR028098">
    <property type="entry name" value="Glyco_trans_4-like_N"/>
</dbReference>
<sequence length="370" mass="41039">MACNVPLRVLYLLHDSRRSGVPAVICSLVRCLDPQRVTPEVLFAYDGAYARDLREQGIAVTHFGKRWPLLWRINRFMFNLLLPLHLKSVDVVHVNSCTLAFSALVVSCFRTPIILHLHEKPGRWGLLLKLAARGADCVVFCANNGQQHFSSLRSRKTRVISNAVILPPEPRTRETNGPPRLVMLGSINRNKGQDLLVEALALLTNRKVELHLYGTVGLSARGFFRQLQRRVRELGLEGRVFFPGPTDQAAVVFGQASILVHASLNECMSISVLEALSHGLPVIANNIAGMDEIISDGITGFLVPTGDVNILAQRIDLLLADQELAGRLGLAGREMVVRRFNMQLRASQFMSLYEELVTGRANKEPQEGNS</sequence>
<gene>
    <name evidence="3" type="ORF">KJB30_12080</name>
</gene>